<dbReference type="EMBL" id="GGEC01015452">
    <property type="protein sequence ID" value="MBW95935.1"/>
    <property type="molecule type" value="Transcribed_RNA"/>
</dbReference>
<dbReference type="InterPro" id="IPR039901">
    <property type="entry name" value="Kdotransferase"/>
</dbReference>
<reference evidence="1" key="1">
    <citation type="submission" date="2018-02" db="EMBL/GenBank/DDBJ databases">
        <title>Rhizophora mucronata_Transcriptome.</title>
        <authorList>
            <person name="Meera S.P."/>
            <person name="Sreeshan A."/>
            <person name="Augustine A."/>
        </authorList>
    </citation>
    <scope>NUCLEOTIDE SEQUENCE</scope>
    <source>
        <tissue evidence="1">Leaf</tissue>
    </source>
</reference>
<evidence type="ECO:0000313" key="1">
    <source>
        <dbReference type="EMBL" id="MBW95935.1"/>
    </source>
</evidence>
<dbReference type="AlphaFoldDB" id="A0A2P2JR42"/>
<proteinExistence type="predicted"/>
<dbReference type="GO" id="GO:0005886">
    <property type="term" value="C:plasma membrane"/>
    <property type="evidence" value="ECO:0007669"/>
    <property type="project" value="TreeGrafter"/>
</dbReference>
<dbReference type="EMBL" id="GGEC01015451">
    <property type="protein sequence ID" value="MBW95934.1"/>
    <property type="molecule type" value="Transcribed_RNA"/>
</dbReference>
<accession>A0A2P2JR42</accession>
<dbReference type="GO" id="GO:0016740">
    <property type="term" value="F:transferase activity"/>
    <property type="evidence" value="ECO:0007669"/>
    <property type="project" value="InterPro"/>
</dbReference>
<dbReference type="GO" id="GO:0009245">
    <property type="term" value="P:lipid A biosynthetic process"/>
    <property type="evidence" value="ECO:0007669"/>
    <property type="project" value="TreeGrafter"/>
</dbReference>
<protein>
    <submittedName>
        <fullName evidence="1">Uncharacterized protein</fullName>
    </submittedName>
</protein>
<sequence length="75" mass="8297">MIKEMQQLNPLSALQVSGKVDLGEAVMELFGDAKLLEARQMAATQAFHGLSSGIITNVWNLLNFHAFKHDLLESK</sequence>
<organism evidence="1">
    <name type="scientific">Rhizophora mucronata</name>
    <name type="common">Asiatic mangrove</name>
    <dbReference type="NCBI Taxonomy" id="61149"/>
    <lineage>
        <taxon>Eukaryota</taxon>
        <taxon>Viridiplantae</taxon>
        <taxon>Streptophyta</taxon>
        <taxon>Embryophyta</taxon>
        <taxon>Tracheophyta</taxon>
        <taxon>Spermatophyta</taxon>
        <taxon>Magnoliopsida</taxon>
        <taxon>eudicotyledons</taxon>
        <taxon>Gunneridae</taxon>
        <taxon>Pentapetalae</taxon>
        <taxon>rosids</taxon>
        <taxon>fabids</taxon>
        <taxon>Malpighiales</taxon>
        <taxon>Rhizophoraceae</taxon>
        <taxon>Rhizophora</taxon>
    </lineage>
</organism>
<dbReference type="PANTHER" id="PTHR42755">
    <property type="entry name" value="3-DEOXY-MANNO-OCTULOSONATE CYTIDYLYLTRANSFERASE"/>
    <property type="match status" value="1"/>
</dbReference>
<dbReference type="PANTHER" id="PTHR42755:SF1">
    <property type="entry name" value="3-DEOXY-D-MANNO-OCTULOSONIC ACID TRANSFERASE, MITOCHONDRIAL-RELATED"/>
    <property type="match status" value="1"/>
</dbReference>
<name>A0A2P2JR42_RHIMU</name>
<dbReference type="EMBL" id="GGEC01015453">
    <property type="protein sequence ID" value="MBW95936.1"/>
    <property type="molecule type" value="Transcribed_RNA"/>
</dbReference>